<name>A0A174VF68_BACUN</name>
<dbReference type="AlphaFoldDB" id="A0A174VF68"/>
<organism evidence="1 2">
    <name type="scientific">Bacteroides uniformis</name>
    <dbReference type="NCBI Taxonomy" id="820"/>
    <lineage>
        <taxon>Bacteria</taxon>
        <taxon>Pseudomonadati</taxon>
        <taxon>Bacteroidota</taxon>
        <taxon>Bacteroidia</taxon>
        <taxon>Bacteroidales</taxon>
        <taxon>Bacteroidaceae</taxon>
        <taxon>Bacteroides</taxon>
    </lineage>
</organism>
<accession>A0A174VF68</accession>
<reference evidence="1 2" key="1">
    <citation type="submission" date="2015-09" db="EMBL/GenBank/DDBJ databases">
        <authorList>
            <consortium name="Pathogen Informatics"/>
        </authorList>
    </citation>
    <scope>NUCLEOTIDE SEQUENCE [LARGE SCALE GENOMIC DNA]</scope>
    <source>
        <strain evidence="1 2">2789STDY5834942</strain>
    </source>
</reference>
<proteinExistence type="predicted"/>
<evidence type="ECO:0000313" key="2">
    <source>
        <dbReference type="Proteomes" id="UP000095788"/>
    </source>
</evidence>
<dbReference type="Proteomes" id="UP000095788">
    <property type="component" value="Unassembled WGS sequence"/>
</dbReference>
<protein>
    <submittedName>
        <fullName evidence="1">Uncharacterized protein</fullName>
    </submittedName>
</protein>
<sequence length="83" mass="9630">MRSEFEAETGSDLYIPVNDVLDRISYLLECHGITYSRYGDGKKGTMCKLSEPIIKDYFDTKRSNKDSAKVKLDRFKNELLDQE</sequence>
<dbReference type="RefSeq" id="WP_057282196.1">
    <property type="nucleotide sequence ID" value="NZ_CAXTFW010000017.1"/>
</dbReference>
<evidence type="ECO:0000313" key="1">
    <source>
        <dbReference type="EMBL" id="CUQ30665.1"/>
    </source>
</evidence>
<dbReference type="EMBL" id="CZBF01000009">
    <property type="protein sequence ID" value="CUQ30665.1"/>
    <property type="molecule type" value="Genomic_DNA"/>
</dbReference>
<gene>
    <name evidence="1" type="ORF">ERS852554_03924</name>
</gene>